<dbReference type="EMBL" id="CP039734">
    <property type="protein sequence ID" value="QIR75299.1"/>
    <property type="molecule type" value="Genomic_DNA"/>
</dbReference>
<dbReference type="Pfam" id="PF00072">
    <property type="entry name" value="Response_reg"/>
    <property type="match status" value="1"/>
</dbReference>
<evidence type="ECO:0000256" key="2">
    <source>
        <dbReference type="ARBA" id="ARBA00023012"/>
    </source>
</evidence>
<dbReference type="InterPro" id="IPR036388">
    <property type="entry name" value="WH-like_DNA-bd_sf"/>
</dbReference>
<dbReference type="GO" id="GO:0000976">
    <property type="term" value="F:transcription cis-regulatory region binding"/>
    <property type="evidence" value="ECO:0007669"/>
    <property type="project" value="TreeGrafter"/>
</dbReference>
<comment type="caution">
    <text evidence="6">Lacks conserved residue(s) required for the propagation of feature annotation.</text>
</comment>
<protein>
    <submittedName>
        <fullName evidence="10">Response regulator transcription factor</fullName>
    </submittedName>
</protein>
<organism evidence="10 11">
    <name type="scientific">Sulfurospirillum diekertiae</name>
    <dbReference type="NCBI Taxonomy" id="1854492"/>
    <lineage>
        <taxon>Bacteria</taxon>
        <taxon>Pseudomonadati</taxon>
        <taxon>Campylobacterota</taxon>
        <taxon>Epsilonproteobacteria</taxon>
        <taxon>Campylobacterales</taxon>
        <taxon>Sulfurospirillaceae</taxon>
        <taxon>Sulfurospirillum</taxon>
    </lineage>
</organism>
<dbReference type="InterPro" id="IPR001867">
    <property type="entry name" value="OmpR/PhoB-type_DNA-bd"/>
</dbReference>
<dbReference type="Proteomes" id="UP000502831">
    <property type="component" value="Chromosome"/>
</dbReference>
<evidence type="ECO:0000313" key="11">
    <source>
        <dbReference type="Proteomes" id="UP000502831"/>
    </source>
</evidence>
<name>A0AA92FFH0_9BACT</name>
<gene>
    <name evidence="10" type="ORF">FA584_03370</name>
</gene>
<feature type="domain" description="Response regulatory" evidence="8">
    <location>
        <begin position="1"/>
        <end position="63"/>
    </location>
</feature>
<dbReference type="GO" id="GO:0032993">
    <property type="term" value="C:protein-DNA complex"/>
    <property type="evidence" value="ECO:0007669"/>
    <property type="project" value="TreeGrafter"/>
</dbReference>
<dbReference type="SUPFAM" id="SSF46894">
    <property type="entry name" value="C-terminal effector domain of the bipartite response regulators"/>
    <property type="match status" value="1"/>
</dbReference>
<dbReference type="SMART" id="SM00862">
    <property type="entry name" value="Trans_reg_C"/>
    <property type="match status" value="1"/>
</dbReference>
<evidence type="ECO:0000259" key="9">
    <source>
        <dbReference type="PROSITE" id="PS51755"/>
    </source>
</evidence>
<dbReference type="SUPFAM" id="SSF52172">
    <property type="entry name" value="CheY-like"/>
    <property type="match status" value="1"/>
</dbReference>
<keyword evidence="4 7" id="KW-0238">DNA-binding</keyword>
<keyword evidence="2" id="KW-0902">Two-component regulatory system</keyword>
<evidence type="ECO:0000259" key="8">
    <source>
        <dbReference type="PROSITE" id="PS50110"/>
    </source>
</evidence>
<dbReference type="Gene3D" id="3.40.50.2300">
    <property type="match status" value="1"/>
</dbReference>
<evidence type="ECO:0000256" key="6">
    <source>
        <dbReference type="PROSITE-ProRule" id="PRU00169"/>
    </source>
</evidence>
<evidence type="ECO:0000256" key="4">
    <source>
        <dbReference type="ARBA" id="ARBA00023125"/>
    </source>
</evidence>
<dbReference type="Pfam" id="PF00486">
    <property type="entry name" value="Trans_reg_C"/>
    <property type="match status" value="1"/>
</dbReference>
<proteinExistence type="predicted"/>
<evidence type="ECO:0000256" key="5">
    <source>
        <dbReference type="ARBA" id="ARBA00023163"/>
    </source>
</evidence>
<dbReference type="InterPro" id="IPR011006">
    <property type="entry name" value="CheY-like_superfamily"/>
</dbReference>
<dbReference type="CDD" id="cd00383">
    <property type="entry name" value="trans_reg_C"/>
    <property type="match status" value="1"/>
</dbReference>
<feature type="DNA-binding region" description="OmpR/PhoB-type" evidence="7">
    <location>
        <begin position="71"/>
        <end position="172"/>
    </location>
</feature>
<dbReference type="Gene3D" id="1.10.10.10">
    <property type="entry name" value="Winged helix-like DNA-binding domain superfamily/Winged helix DNA-binding domain"/>
    <property type="match status" value="1"/>
</dbReference>
<accession>A0AA92FFH0</accession>
<dbReference type="PROSITE" id="PS50110">
    <property type="entry name" value="RESPONSE_REGULATORY"/>
    <property type="match status" value="1"/>
</dbReference>
<dbReference type="PROSITE" id="PS51755">
    <property type="entry name" value="OMPR_PHOB"/>
    <property type="match status" value="1"/>
</dbReference>
<dbReference type="GO" id="GO:0006355">
    <property type="term" value="P:regulation of DNA-templated transcription"/>
    <property type="evidence" value="ECO:0007669"/>
    <property type="project" value="InterPro"/>
</dbReference>
<dbReference type="InterPro" id="IPR016032">
    <property type="entry name" value="Sig_transdc_resp-reg_C-effctor"/>
</dbReference>
<evidence type="ECO:0000256" key="1">
    <source>
        <dbReference type="ARBA" id="ARBA00022553"/>
    </source>
</evidence>
<evidence type="ECO:0000256" key="3">
    <source>
        <dbReference type="ARBA" id="ARBA00023015"/>
    </source>
</evidence>
<dbReference type="RefSeq" id="WP_191342048.1">
    <property type="nucleotide sequence ID" value="NZ_CP039734.2"/>
</dbReference>
<dbReference type="InterPro" id="IPR039420">
    <property type="entry name" value="WalR-like"/>
</dbReference>
<sequence>MPNMNGIELIQKIYEHNPMQTIIVISAHNEPQYLLELVNLGIEQFLLKPNNYDTILNVFHKSASKVLRSYSKEIETSHVHLGTTLLWNKQTSVLYEKDMAIKLTKNETLLMQIFIKNHTKISTLQEIFDTLWGDEPHLACIETLKSIISRLRKKLPTSIIENVYGLGYRLVY</sequence>
<keyword evidence="5" id="KW-0804">Transcription</keyword>
<dbReference type="PANTHER" id="PTHR48111">
    <property type="entry name" value="REGULATOR OF RPOS"/>
    <property type="match status" value="1"/>
</dbReference>
<evidence type="ECO:0000256" key="7">
    <source>
        <dbReference type="PROSITE-ProRule" id="PRU01091"/>
    </source>
</evidence>
<keyword evidence="1" id="KW-0597">Phosphoprotein</keyword>
<feature type="domain" description="OmpR/PhoB-type" evidence="9">
    <location>
        <begin position="71"/>
        <end position="172"/>
    </location>
</feature>
<keyword evidence="3" id="KW-0805">Transcription regulation</keyword>
<dbReference type="PANTHER" id="PTHR48111:SF1">
    <property type="entry name" value="TWO-COMPONENT RESPONSE REGULATOR ORR33"/>
    <property type="match status" value="1"/>
</dbReference>
<evidence type="ECO:0000313" key="10">
    <source>
        <dbReference type="EMBL" id="QIR75299.1"/>
    </source>
</evidence>
<dbReference type="InterPro" id="IPR001789">
    <property type="entry name" value="Sig_transdc_resp-reg_receiver"/>
</dbReference>
<dbReference type="AlphaFoldDB" id="A0AA92FFH0"/>
<dbReference type="GO" id="GO:0000156">
    <property type="term" value="F:phosphorelay response regulator activity"/>
    <property type="evidence" value="ECO:0007669"/>
    <property type="project" value="TreeGrafter"/>
</dbReference>
<dbReference type="GO" id="GO:0005829">
    <property type="term" value="C:cytosol"/>
    <property type="evidence" value="ECO:0007669"/>
    <property type="project" value="TreeGrafter"/>
</dbReference>
<reference evidence="10 11" key="1">
    <citation type="journal article" date="2017" name="Environ. Sci. Technol.">
        <title>Organohalide Respiration with Chlorinated Ethenes under Low pH Conditions.</title>
        <authorList>
            <person name="Yang Y."/>
            <person name="Capiro N.L."/>
            <person name="Marcet T.F."/>
            <person name="Yan J."/>
            <person name="Pennell K.D."/>
            <person name="Loffler F.E."/>
        </authorList>
    </citation>
    <scope>NUCLEOTIDE SEQUENCE [LARGE SCALE GENOMIC DNA]</scope>
    <source>
        <strain evidence="10 11">ACSDCE</strain>
    </source>
</reference>